<evidence type="ECO:0000256" key="4">
    <source>
        <dbReference type="ARBA" id="ARBA00023172"/>
    </source>
</evidence>
<dbReference type="InterPro" id="IPR010998">
    <property type="entry name" value="Integrase_recombinase_N"/>
</dbReference>
<keyword evidence="4" id="KW-0233">DNA recombination</keyword>
<dbReference type="GO" id="GO:0006310">
    <property type="term" value="P:DNA recombination"/>
    <property type="evidence" value="ECO:0007669"/>
    <property type="project" value="UniProtKB-KW"/>
</dbReference>
<dbReference type="OrthoDB" id="9784724at2"/>
<reference evidence="6 7" key="1">
    <citation type="submission" date="2019-04" db="EMBL/GenBank/DDBJ databases">
        <title>Sphingomonas psychrotolerans sp. nov., isolated from soil in the Tianshan Mountains, Xinjiang, China.</title>
        <authorList>
            <person name="Luo Y."/>
            <person name="Sheng H."/>
        </authorList>
    </citation>
    <scope>NUCLEOTIDE SEQUENCE [LARGE SCALE GENOMIC DNA]</scope>
    <source>
        <strain evidence="6 7">ZFGT-11</strain>
    </source>
</reference>
<keyword evidence="7" id="KW-1185">Reference proteome</keyword>
<comment type="similarity">
    <text evidence="1">Belongs to the 'phage' integrase family.</text>
</comment>
<dbReference type="Pfam" id="PF20172">
    <property type="entry name" value="DUF6538"/>
    <property type="match status" value="1"/>
</dbReference>
<evidence type="ECO:0000259" key="5">
    <source>
        <dbReference type="PROSITE" id="PS51898"/>
    </source>
</evidence>
<dbReference type="GO" id="GO:0015074">
    <property type="term" value="P:DNA integration"/>
    <property type="evidence" value="ECO:0007669"/>
    <property type="project" value="UniProtKB-KW"/>
</dbReference>
<dbReference type="Proteomes" id="UP000306147">
    <property type="component" value="Unassembled WGS sequence"/>
</dbReference>
<dbReference type="InterPro" id="IPR013762">
    <property type="entry name" value="Integrase-like_cat_sf"/>
</dbReference>
<dbReference type="AlphaFoldDB" id="A0A4S1XFP3"/>
<dbReference type="PANTHER" id="PTHR30349">
    <property type="entry name" value="PHAGE INTEGRASE-RELATED"/>
    <property type="match status" value="1"/>
</dbReference>
<dbReference type="PANTHER" id="PTHR30349:SF41">
    <property type="entry name" value="INTEGRASE_RECOMBINASE PROTEIN MJ0367-RELATED"/>
    <property type="match status" value="1"/>
</dbReference>
<sequence>MSGSRAQHLQRRSGIFHLRIRVPADIQTLVGLTEVRRSLHTYELSRARILAAVCAARVFEVFAMVRVKELSKDQVRGLICSLFEVMKREVEGAAGHRLSDWERNEQLYCSSEVSTAVLTQRMMGVYDREVKLTATRALSPSKLRMSDLAETTRDDLMDGAARALIERERLYQLRLSDRIAPFVPNDPIFAEPAVAAPPSAVEVLGPTLGEAVDTYLSTKQRSWTHKTHVIRCRYLGYLRQHFGDERLLASIVAADVRGYRDAIARLRKNSGKAVRQTFAEKQTTSATHRIGDSTVALIFVPTQAFFRWCLSEQGYIESNPAENIRVQVAKRPKGKVSRRPFTADELIQLFTAPVFTGCLSTKRRFMAGSALIRDAYYWVPILGYYTGARLGEIIQLHLADVDGVDGISFLKITEEGGEGNQPDAKHVKSEAGVRRIPLHPDLIAMGFLQFVEKRRRLQRKGAKRLFPEVKFGADGQASTVFSKWFGRLMSKAGLHDAALVFHSFRHNAEDAFRDALQPQYVIDRIIGHSDGATSAMYGEGASLATLNAAVEAMHLKVRLPVNVGKVEA</sequence>
<proteinExistence type="inferred from homology"/>
<name>A0A4S1XFP3_9SPHN</name>
<accession>A0A4S1XFP3</accession>
<dbReference type="InterPro" id="IPR050090">
    <property type="entry name" value="Tyrosine_recombinase_XerCD"/>
</dbReference>
<evidence type="ECO:0000313" key="7">
    <source>
        <dbReference type="Proteomes" id="UP000306147"/>
    </source>
</evidence>
<protein>
    <recommendedName>
        <fullName evidence="5">Tyr recombinase domain-containing protein</fullName>
    </recommendedName>
</protein>
<organism evidence="6 7">
    <name type="scientific">Sphingomonas gei</name>
    <dbReference type="NCBI Taxonomy" id="1395960"/>
    <lineage>
        <taxon>Bacteria</taxon>
        <taxon>Pseudomonadati</taxon>
        <taxon>Pseudomonadota</taxon>
        <taxon>Alphaproteobacteria</taxon>
        <taxon>Sphingomonadales</taxon>
        <taxon>Sphingomonadaceae</taxon>
        <taxon>Sphingomonas</taxon>
    </lineage>
</organism>
<dbReference type="InterPro" id="IPR002104">
    <property type="entry name" value="Integrase_catalytic"/>
</dbReference>
<evidence type="ECO:0000313" key="6">
    <source>
        <dbReference type="EMBL" id="TGX54775.1"/>
    </source>
</evidence>
<dbReference type="InterPro" id="IPR011010">
    <property type="entry name" value="DNA_brk_join_enz"/>
</dbReference>
<gene>
    <name evidence="6" type="ORF">E5A73_04790</name>
</gene>
<dbReference type="PROSITE" id="PS51898">
    <property type="entry name" value="TYR_RECOMBINASE"/>
    <property type="match status" value="1"/>
</dbReference>
<dbReference type="SUPFAM" id="SSF56349">
    <property type="entry name" value="DNA breaking-rejoining enzymes"/>
    <property type="match status" value="1"/>
</dbReference>
<dbReference type="RefSeq" id="WP_135962671.1">
    <property type="nucleotide sequence ID" value="NZ_SRXT01000002.1"/>
</dbReference>
<dbReference type="EMBL" id="SRXT01000002">
    <property type="protein sequence ID" value="TGX54775.1"/>
    <property type="molecule type" value="Genomic_DNA"/>
</dbReference>
<comment type="caution">
    <text evidence="6">The sequence shown here is derived from an EMBL/GenBank/DDBJ whole genome shotgun (WGS) entry which is preliminary data.</text>
</comment>
<evidence type="ECO:0000256" key="3">
    <source>
        <dbReference type="ARBA" id="ARBA00023125"/>
    </source>
</evidence>
<keyword evidence="3" id="KW-0238">DNA-binding</keyword>
<keyword evidence="2" id="KW-0229">DNA integration</keyword>
<dbReference type="Pfam" id="PF00589">
    <property type="entry name" value="Phage_integrase"/>
    <property type="match status" value="1"/>
</dbReference>
<dbReference type="GO" id="GO:0003677">
    <property type="term" value="F:DNA binding"/>
    <property type="evidence" value="ECO:0007669"/>
    <property type="project" value="UniProtKB-KW"/>
</dbReference>
<feature type="domain" description="Tyr recombinase" evidence="5">
    <location>
        <begin position="336"/>
        <end position="551"/>
    </location>
</feature>
<evidence type="ECO:0000256" key="2">
    <source>
        <dbReference type="ARBA" id="ARBA00022908"/>
    </source>
</evidence>
<evidence type="ECO:0000256" key="1">
    <source>
        <dbReference type="ARBA" id="ARBA00008857"/>
    </source>
</evidence>
<dbReference type="Gene3D" id="1.10.150.130">
    <property type="match status" value="1"/>
</dbReference>
<dbReference type="CDD" id="cd01184">
    <property type="entry name" value="INT_C_like_1"/>
    <property type="match status" value="1"/>
</dbReference>
<dbReference type="InterPro" id="IPR046668">
    <property type="entry name" value="DUF6538"/>
</dbReference>
<dbReference type="Gene3D" id="1.10.443.10">
    <property type="entry name" value="Intergrase catalytic core"/>
    <property type="match status" value="1"/>
</dbReference>